<evidence type="ECO:0000313" key="1">
    <source>
        <dbReference type="EMBL" id="KJV09356.1"/>
    </source>
</evidence>
<dbReference type="InterPro" id="IPR000600">
    <property type="entry name" value="ROK"/>
</dbReference>
<dbReference type="AlphaFoldDB" id="A0A0F3IRL7"/>
<dbReference type="InterPro" id="IPR049874">
    <property type="entry name" value="ROK_cs"/>
</dbReference>
<protein>
    <recommendedName>
        <fullName evidence="3">Fructokinase</fullName>
    </recommendedName>
</protein>
<dbReference type="Pfam" id="PF00480">
    <property type="entry name" value="ROK"/>
    <property type="match status" value="1"/>
</dbReference>
<evidence type="ECO:0008006" key="3">
    <source>
        <dbReference type="Google" id="ProtNLM"/>
    </source>
</evidence>
<name>A0A0F3IRL7_9PROT</name>
<dbReference type="Proteomes" id="UP000033774">
    <property type="component" value="Unassembled WGS sequence"/>
</dbReference>
<reference evidence="1 2" key="1">
    <citation type="submission" date="2015-03" db="EMBL/GenBank/DDBJ databases">
        <title>Draft genome sequence of Elstera litoralis.</title>
        <authorList>
            <person name="Rahalkar M.C."/>
            <person name="Dhakephalkar P.K."/>
            <person name="Pore S.D."/>
            <person name="Arora P."/>
            <person name="Kapse N.G."/>
            <person name="Pandit P.S."/>
        </authorList>
    </citation>
    <scope>NUCLEOTIDE SEQUENCE [LARGE SCALE GENOMIC DNA]</scope>
    <source>
        <strain evidence="1 2">Dia-1</strain>
    </source>
</reference>
<gene>
    <name evidence="1" type="ORF">VZ95_12010</name>
</gene>
<accession>A0A0F3IRL7</accession>
<dbReference type="PANTHER" id="PTHR18964:SF174">
    <property type="entry name" value="D-ALLOSE KINASE-RELATED"/>
    <property type="match status" value="1"/>
</dbReference>
<proteinExistence type="predicted"/>
<dbReference type="PROSITE" id="PS01125">
    <property type="entry name" value="ROK"/>
    <property type="match status" value="1"/>
</dbReference>
<sequence length="298" mass="30844">MRLGVDLGGTKTEIVALRPDGTEAYRTRVPTPRTDYRAIITTIAGLVTQAEAALGERGSLGVGIPGTVDRISGRVKNANTQVLNGNPFDQDLTEALGRPVRVTNDANCLAASEASDGAAAGLDVVFAVIIGTGTGGGVALKGQVWAGPNGIGGEWGHNPLPWATPDELPGTPCYCGKSGCLETWISGTGFELTEGQGHSSKAVAAAAQAGEAWAETALLRYEDRLARALTTVINLLDPDAIVLGGGMSNLDRLYTNLPPRLEALIFGGGPLRTRVLKNKHGDSSGVRGAAWLWPVGAV</sequence>
<dbReference type="PANTHER" id="PTHR18964">
    <property type="entry name" value="ROK (REPRESSOR, ORF, KINASE) FAMILY"/>
    <property type="match status" value="1"/>
</dbReference>
<dbReference type="CDD" id="cd24066">
    <property type="entry name" value="ASKHA_NBD_ROK_EcFRK-like"/>
    <property type="match status" value="1"/>
</dbReference>
<keyword evidence="2" id="KW-1185">Reference proteome</keyword>
<dbReference type="EMBL" id="LAJY01000297">
    <property type="protein sequence ID" value="KJV09356.1"/>
    <property type="molecule type" value="Genomic_DNA"/>
</dbReference>
<dbReference type="PATRIC" id="fig|552518.3.peg.1959"/>
<dbReference type="RefSeq" id="WP_045776053.1">
    <property type="nucleotide sequence ID" value="NZ_LAJY01000297.1"/>
</dbReference>
<dbReference type="OrthoDB" id="9810372at2"/>
<dbReference type="SUPFAM" id="SSF53067">
    <property type="entry name" value="Actin-like ATPase domain"/>
    <property type="match status" value="1"/>
</dbReference>
<dbReference type="GO" id="GO:0004396">
    <property type="term" value="F:hexokinase activity"/>
    <property type="evidence" value="ECO:0007669"/>
    <property type="project" value="TreeGrafter"/>
</dbReference>
<comment type="caution">
    <text evidence="1">The sequence shown here is derived from an EMBL/GenBank/DDBJ whole genome shotgun (WGS) entry which is preliminary data.</text>
</comment>
<dbReference type="InterPro" id="IPR043129">
    <property type="entry name" value="ATPase_NBD"/>
</dbReference>
<dbReference type="Gene3D" id="3.30.420.40">
    <property type="match status" value="2"/>
</dbReference>
<evidence type="ECO:0000313" key="2">
    <source>
        <dbReference type="Proteomes" id="UP000033774"/>
    </source>
</evidence>
<organism evidence="1 2">
    <name type="scientific">Elstera litoralis</name>
    <dbReference type="NCBI Taxonomy" id="552518"/>
    <lineage>
        <taxon>Bacteria</taxon>
        <taxon>Pseudomonadati</taxon>
        <taxon>Pseudomonadota</taxon>
        <taxon>Alphaproteobacteria</taxon>
        <taxon>Rhodospirillales</taxon>
        <taxon>Rhodospirillaceae</taxon>
        <taxon>Elstera</taxon>
    </lineage>
</organism>